<sequence>MSITWSLPHASQRADIRALVRSHSSPPSHLQLEAIARSQLVELSRYKDHRRGLEAICSGSAAYRRALQAYYHDCEGFRAPIRRLPAEILVHIFSLCSASAADAHTFDSTLEYRTELARLANVPLLTLSRVCARWHSIVMNTPTLWSRLQLNDVLWATHSRWKNTIALLTAALERSRNALISVSISGDRGRPRLAQVFTLLAQHSHRWEVATFSCSFSGLDLAHLNGNLPCLKRIEINSPRRAPRALDFLVGAPHLIALTASVQLLEQFGAIIPFKQLRKLVCLTTVPPQIARGISVAPQLPTGSHFQLEFRVDRRVYTLRIPPTTAFISVLSLLLTHQFQRAHAAHALGGIFACLTLPCLQQLEVSCSEYPQLRMDWPHARFLALCARSGFQRCLKTLLINHVAITARELVDVLSALGSLESLSIADQRQQGERDGVALVNNALLRALTFSATAPLAAPNAAEPALLPRLRHMSCSTFLYFSAAALARFLESRLDHWQRAPADSEPSFNVEICADADGLPGQLNGALVRRMLRELSARNERFLYTDAGYGYVCAAAEAGPIGRRNLRPDSLPPEAYAKSAGMIADDKCKLVREVRILELRSNGFNGQCTQKGMQKVNCGICQHLRIVPVLQCNWSAAPDIAATRAHAARIALSSGSGSGTSLLTSGLGMNVWVSETRKILLMSVTDELAVGCHYRNREVDAQPPSRTGPAWCFCCALLVSGCSLTLACQ</sequence>
<dbReference type="AlphaFoldDB" id="A0AAD7E3Q8"/>
<gene>
    <name evidence="2" type="ORF">GGX14DRAFT_627507</name>
</gene>
<evidence type="ECO:0000259" key="1">
    <source>
        <dbReference type="Pfam" id="PF12937"/>
    </source>
</evidence>
<evidence type="ECO:0000313" key="2">
    <source>
        <dbReference type="EMBL" id="KAJ7226919.1"/>
    </source>
</evidence>
<comment type="caution">
    <text evidence="2">The sequence shown here is derived from an EMBL/GenBank/DDBJ whole genome shotgun (WGS) entry which is preliminary data.</text>
</comment>
<name>A0AAD7E3Q8_9AGAR</name>
<evidence type="ECO:0000313" key="3">
    <source>
        <dbReference type="Proteomes" id="UP001219525"/>
    </source>
</evidence>
<dbReference type="Proteomes" id="UP001219525">
    <property type="component" value="Unassembled WGS sequence"/>
</dbReference>
<proteinExistence type="predicted"/>
<protein>
    <recommendedName>
        <fullName evidence="1">F-box domain-containing protein</fullName>
    </recommendedName>
</protein>
<dbReference type="InterPro" id="IPR036047">
    <property type="entry name" value="F-box-like_dom_sf"/>
</dbReference>
<dbReference type="Gene3D" id="1.20.1280.50">
    <property type="match status" value="1"/>
</dbReference>
<reference evidence="2" key="1">
    <citation type="submission" date="2023-03" db="EMBL/GenBank/DDBJ databases">
        <title>Massive genome expansion in bonnet fungi (Mycena s.s.) driven by repeated elements and novel gene families across ecological guilds.</title>
        <authorList>
            <consortium name="Lawrence Berkeley National Laboratory"/>
            <person name="Harder C.B."/>
            <person name="Miyauchi S."/>
            <person name="Viragh M."/>
            <person name="Kuo A."/>
            <person name="Thoen E."/>
            <person name="Andreopoulos B."/>
            <person name="Lu D."/>
            <person name="Skrede I."/>
            <person name="Drula E."/>
            <person name="Henrissat B."/>
            <person name="Morin E."/>
            <person name="Kohler A."/>
            <person name="Barry K."/>
            <person name="LaButti K."/>
            <person name="Morin E."/>
            <person name="Salamov A."/>
            <person name="Lipzen A."/>
            <person name="Mereny Z."/>
            <person name="Hegedus B."/>
            <person name="Baldrian P."/>
            <person name="Stursova M."/>
            <person name="Weitz H."/>
            <person name="Taylor A."/>
            <person name="Grigoriev I.V."/>
            <person name="Nagy L.G."/>
            <person name="Martin F."/>
            <person name="Kauserud H."/>
        </authorList>
    </citation>
    <scope>NUCLEOTIDE SEQUENCE</scope>
    <source>
        <strain evidence="2">9144</strain>
    </source>
</reference>
<dbReference type="EMBL" id="JARJCW010000003">
    <property type="protein sequence ID" value="KAJ7226919.1"/>
    <property type="molecule type" value="Genomic_DNA"/>
</dbReference>
<dbReference type="InterPro" id="IPR001810">
    <property type="entry name" value="F-box_dom"/>
</dbReference>
<keyword evidence="3" id="KW-1185">Reference proteome</keyword>
<feature type="domain" description="F-box" evidence="1">
    <location>
        <begin position="81"/>
        <end position="148"/>
    </location>
</feature>
<organism evidence="2 3">
    <name type="scientific">Mycena pura</name>
    <dbReference type="NCBI Taxonomy" id="153505"/>
    <lineage>
        <taxon>Eukaryota</taxon>
        <taxon>Fungi</taxon>
        <taxon>Dikarya</taxon>
        <taxon>Basidiomycota</taxon>
        <taxon>Agaricomycotina</taxon>
        <taxon>Agaricomycetes</taxon>
        <taxon>Agaricomycetidae</taxon>
        <taxon>Agaricales</taxon>
        <taxon>Marasmiineae</taxon>
        <taxon>Mycenaceae</taxon>
        <taxon>Mycena</taxon>
    </lineage>
</organism>
<dbReference type="SUPFAM" id="SSF81383">
    <property type="entry name" value="F-box domain"/>
    <property type="match status" value="1"/>
</dbReference>
<dbReference type="Pfam" id="PF12937">
    <property type="entry name" value="F-box-like"/>
    <property type="match status" value="1"/>
</dbReference>
<accession>A0AAD7E3Q8</accession>